<accession>A0ABD3HPC3</accession>
<feature type="compositionally biased region" description="Polar residues" evidence="1">
    <location>
        <begin position="645"/>
        <end position="654"/>
    </location>
</feature>
<reference evidence="2 3" key="1">
    <citation type="submission" date="2024-09" db="EMBL/GenBank/DDBJ databases">
        <title>Chromosome-scale assembly of Riccia sorocarpa.</title>
        <authorList>
            <person name="Paukszto L."/>
        </authorList>
    </citation>
    <scope>NUCLEOTIDE SEQUENCE [LARGE SCALE GENOMIC DNA]</scope>
    <source>
        <strain evidence="2">LP-2024</strain>
        <tissue evidence="2">Aerial parts of the thallus</tissue>
    </source>
</reference>
<feature type="compositionally biased region" description="Acidic residues" evidence="1">
    <location>
        <begin position="299"/>
        <end position="318"/>
    </location>
</feature>
<evidence type="ECO:0000313" key="3">
    <source>
        <dbReference type="Proteomes" id="UP001633002"/>
    </source>
</evidence>
<evidence type="ECO:0000256" key="1">
    <source>
        <dbReference type="SAM" id="MobiDB-lite"/>
    </source>
</evidence>
<feature type="compositionally biased region" description="Basic residues" evidence="1">
    <location>
        <begin position="239"/>
        <end position="264"/>
    </location>
</feature>
<feature type="compositionally biased region" description="Polar residues" evidence="1">
    <location>
        <begin position="328"/>
        <end position="344"/>
    </location>
</feature>
<dbReference type="EMBL" id="JBJQOH010000003">
    <property type="protein sequence ID" value="KAL3691910.1"/>
    <property type="molecule type" value="Genomic_DNA"/>
</dbReference>
<feature type="region of interest" description="Disordered" evidence="1">
    <location>
        <begin position="607"/>
        <end position="654"/>
    </location>
</feature>
<comment type="caution">
    <text evidence="2">The sequence shown here is derived from an EMBL/GenBank/DDBJ whole genome shotgun (WGS) entry which is preliminary data.</text>
</comment>
<dbReference type="AlphaFoldDB" id="A0ABD3HPC3"/>
<proteinExistence type="predicted"/>
<feature type="compositionally biased region" description="Low complexity" evidence="1">
    <location>
        <begin position="345"/>
        <end position="378"/>
    </location>
</feature>
<evidence type="ECO:0000313" key="2">
    <source>
        <dbReference type="EMBL" id="KAL3691910.1"/>
    </source>
</evidence>
<gene>
    <name evidence="2" type="ORF">R1sor_005561</name>
</gene>
<protein>
    <submittedName>
        <fullName evidence="2">Uncharacterized protein</fullName>
    </submittedName>
</protein>
<keyword evidence="3" id="KW-1185">Reference proteome</keyword>
<feature type="compositionally biased region" description="Basic and acidic residues" evidence="1">
    <location>
        <begin position="439"/>
        <end position="450"/>
    </location>
</feature>
<feature type="region of interest" description="Disordered" evidence="1">
    <location>
        <begin position="439"/>
        <end position="472"/>
    </location>
</feature>
<sequence>MATSSDKKKTEVPREISMPESVQKFRNRLEDCGLGFLLWRWDFMDGELVREWLLQTKTVGLRAQHDEWDEDLWRPVFKPTIPEVESWTNRMTWEAKENAKLKPPKGVTLETLFNGAPRHGNNGYRWDEFADPFHRTIGEGLNAIFMPERTTYVTETKAVFIARIALGEAANWGRILHQTVCHMRRQAQMGRTIFVTPFLVYLYKTHGWLTTPERKRFSEDKVLVEEELVEESEETPPAKKSRTKSPPKKRVTRKQKTPRARKPATRLNTVWLNEEVPDSEEEDGPTNVTRRKQASVTKEEDEGQGEYEGDHEDEDNQEDGVQAKGFTFESNIQTTPEADYTTANTSSTPVTIPSSTPTIPSSGGHMTSPARSSSRSLSIGEQKAEFSNEYAVGKGFEITSVEEYDTLLKHGLEELTQAENEAECTRQELEKMRKKLSTVEDHVEDWKGQAEESDALARRSRRKAKDNYRKQKLAEARARTTETKIKIQQMVFVRKLKDLLTSTVEAKTFEDVNQILMEAQNQPKNKDERHARYRRVCDKVLQQYSQLETKLTSKIEEIRDLVEPSSSVKDKSEEELEVEACLGDEVEAEILDAVNSLKEGPIEVSLKHWQDASTSKTVMEDTSPKKKTKKSPPKSSPRASPMKKNGSQKSKAVE</sequence>
<feature type="compositionally biased region" description="Acidic residues" evidence="1">
    <location>
        <begin position="275"/>
        <end position="284"/>
    </location>
</feature>
<name>A0ABD3HPC3_9MARC</name>
<feature type="region of interest" description="Disordered" evidence="1">
    <location>
        <begin position="227"/>
        <end position="380"/>
    </location>
</feature>
<dbReference type="Proteomes" id="UP001633002">
    <property type="component" value="Unassembled WGS sequence"/>
</dbReference>
<organism evidence="2 3">
    <name type="scientific">Riccia sorocarpa</name>
    <dbReference type="NCBI Taxonomy" id="122646"/>
    <lineage>
        <taxon>Eukaryota</taxon>
        <taxon>Viridiplantae</taxon>
        <taxon>Streptophyta</taxon>
        <taxon>Embryophyta</taxon>
        <taxon>Marchantiophyta</taxon>
        <taxon>Marchantiopsida</taxon>
        <taxon>Marchantiidae</taxon>
        <taxon>Marchantiales</taxon>
        <taxon>Ricciaceae</taxon>
        <taxon>Riccia</taxon>
    </lineage>
</organism>